<sequence>MPKAVLWDIGNVIVRWDPRTLYSKIFPDPAERDRFLAEVCTMAWHDAHDRGVRFEDNRDELIARFPEHEAAIRAWGDRWWEMFSGPIPETEAAIEALHARGVPMYGLSNISQHTIEGTFAMSPAFARLQGVVVSGAEGVTKPDPAIFRIACERFGFSPEDVLFVDDGPRNIEVAQALGFDVHLFTAPAALRPALEARGLL</sequence>
<dbReference type="InterPro" id="IPR036412">
    <property type="entry name" value="HAD-like_sf"/>
</dbReference>
<dbReference type="EMBL" id="JBHUEY010000001">
    <property type="protein sequence ID" value="MFD1783899.1"/>
    <property type="molecule type" value="Genomic_DNA"/>
</dbReference>
<dbReference type="PRINTS" id="PR00413">
    <property type="entry name" value="HADHALOGNASE"/>
</dbReference>
<keyword evidence="1" id="KW-0378">Hydrolase</keyword>
<organism evidence="1 2">
    <name type="scientific">Phenylobacterium terrae</name>
    <dbReference type="NCBI Taxonomy" id="2665495"/>
    <lineage>
        <taxon>Bacteria</taxon>
        <taxon>Pseudomonadati</taxon>
        <taxon>Pseudomonadota</taxon>
        <taxon>Alphaproteobacteria</taxon>
        <taxon>Caulobacterales</taxon>
        <taxon>Caulobacteraceae</taxon>
        <taxon>Phenylobacterium</taxon>
    </lineage>
</organism>
<keyword evidence="2" id="KW-1185">Reference proteome</keyword>
<dbReference type="RefSeq" id="WP_377282911.1">
    <property type="nucleotide sequence ID" value="NZ_JBHRSI010000008.1"/>
</dbReference>
<dbReference type="GO" id="GO:0016787">
    <property type="term" value="F:hydrolase activity"/>
    <property type="evidence" value="ECO:0007669"/>
    <property type="project" value="UniProtKB-KW"/>
</dbReference>
<dbReference type="NCBIfam" id="TIGR01509">
    <property type="entry name" value="HAD-SF-IA-v3"/>
    <property type="match status" value="1"/>
</dbReference>
<dbReference type="Gene3D" id="3.40.50.1000">
    <property type="entry name" value="HAD superfamily/HAD-like"/>
    <property type="match status" value="1"/>
</dbReference>
<dbReference type="InterPro" id="IPR006439">
    <property type="entry name" value="HAD-SF_hydro_IA"/>
</dbReference>
<dbReference type="SUPFAM" id="SSF56784">
    <property type="entry name" value="HAD-like"/>
    <property type="match status" value="1"/>
</dbReference>
<dbReference type="PANTHER" id="PTHR43611:SF3">
    <property type="entry name" value="FLAVIN MONONUCLEOTIDE HYDROLASE 1, CHLOROPLATIC"/>
    <property type="match status" value="1"/>
</dbReference>
<name>A0ABW4N141_9CAUL</name>
<dbReference type="SFLD" id="SFLDS00003">
    <property type="entry name" value="Haloacid_Dehalogenase"/>
    <property type="match status" value="1"/>
</dbReference>
<evidence type="ECO:0000313" key="1">
    <source>
        <dbReference type="EMBL" id="MFD1783899.1"/>
    </source>
</evidence>
<proteinExistence type="predicted"/>
<evidence type="ECO:0000313" key="2">
    <source>
        <dbReference type="Proteomes" id="UP001597237"/>
    </source>
</evidence>
<dbReference type="CDD" id="cd02603">
    <property type="entry name" value="HAD_sEH-N_like"/>
    <property type="match status" value="1"/>
</dbReference>
<dbReference type="Proteomes" id="UP001597237">
    <property type="component" value="Unassembled WGS sequence"/>
</dbReference>
<dbReference type="Pfam" id="PF00702">
    <property type="entry name" value="Hydrolase"/>
    <property type="match status" value="1"/>
</dbReference>
<protein>
    <submittedName>
        <fullName evidence="1">HAD family hydrolase</fullName>
    </submittedName>
</protein>
<dbReference type="SFLD" id="SFLDG01129">
    <property type="entry name" value="C1.5:_HAD__Beta-PGM__Phosphata"/>
    <property type="match status" value="1"/>
</dbReference>
<accession>A0ABW4N141</accession>
<gene>
    <name evidence="1" type="ORF">ACFSC0_10890</name>
</gene>
<dbReference type="InterPro" id="IPR023214">
    <property type="entry name" value="HAD_sf"/>
</dbReference>
<comment type="caution">
    <text evidence="1">The sequence shown here is derived from an EMBL/GenBank/DDBJ whole genome shotgun (WGS) entry which is preliminary data.</text>
</comment>
<dbReference type="PANTHER" id="PTHR43611">
    <property type="entry name" value="ALPHA-D-GLUCOSE 1-PHOSPHATE PHOSPHATASE"/>
    <property type="match status" value="1"/>
</dbReference>
<reference evidence="2" key="1">
    <citation type="journal article" date="2019" name="Int. J. Syst. Evol. Microbiol.">
        <title>The Global Catalogue of Microorganisms (GCM) 10K type strain sequencing project: providing services to taxonomists for standard genome sequencing and annotation.</title>
        <authorList>
            <consortium name="The Broad Institute Genomics Platform"/>
            <consortium name="The Broad Institute Genome Sequencing Center for Infectious Disease"/>
            <person name="Wu L."/>
            <person name="Ma J."/>
        </authorList>
    </citation>
    <scope>NUCLEOTIDE SEQUENCE [LARGE SCALE GENOMIC DNA]</scope>
    <source>
        <strain evidence="2">DFY28</strain>
    </source>
</reference>